<dbReference type="Proteomes" id="UP000295129">
    <property type="component" value="Unassembled WGS sequence"/>
</dbReference>
<keyword evidence="12" id="KW-1185">Reference proteome</keyword>
<dbReference type="NCBIfam" id="TIGR01140">
    <property type="entry name" value="L_thr_O3P_dcar"/>
    <property type="match status" value="1"/>
</dbReference>
<dbReference type="InterPro" id="IPR005860">
    <property type="entry name" value="CobD"/>
</dbReference>
<keyword evidence="7" id="KW-0456">Lyase</keyword>
<comment type="caution">
    <text evidence="11">The sequence shown here is derived from an EMBL/GenBank/DDBJ whole genome shotgun (WGS) entry which is preliminary data.</text>
</comment>
<dbReference type="Gene3D" id="3.90.1150.10">
    <property type="entry name" value="Aspartate Aminotransferase, domain 1"/>
    <property type="match status" value="1"/>
</dbReference>
<dbReference type="RefSeq" id="WP_133590571.1">
    <property type="nucleotide sequence ID" value="NZ_SNVV01000006.1"/>
</dbReference>
<dbReference type="EMBL" id="SNVV01000006">
    <property type="protein sequence ID" value="TDN52456.1"/>
    <property type="molecule type" value="Genomic_DNA"/>
</dbReference>
<evidence type="ECO:0000256" key="8">
    <source>
        <dbReference type="ARBA" id="ARBA00029996"/>
    </source>
</evidence>
<dbReference type="Pfam" id="PF00155">
    <property type="entry name" value="Aminotran_1_2"/>
    <property type="match status" value="1"/>
</dbReference>
<evidence type="ECO:0000256" key="4">
    <source>
        <dbReference type="ARBA" id="ARBA00012285"/>
    </source>
</evidence>
<evidence type="ECO:0000256" key="6">
    <source>
        <dbReference type="ARBA" id="ARBA00022898"/>
    </source>
</evidence>
<dbReference type="InterPro" id="IPR015424">
    <property type="entry name" value="PyrdxlP-dep_Trfase"/>
</dbReference>
<dbReference type="InterPro" id="IPR015421">
    <property type="entry name" value="PyrdxlP-dep_Trfase_major"/>
</dbReference>
<comment type="pathway">
    <text evidence="3">Cofactor biosynthesis; adenosylcobalamin biosynthesis.</text>
</comment>
<keyword evidence="5" id="KW-0169">Cobalamin biosynthesis</keyword>
<accession>A0A4R6E3Q1</accession>
<keyword evidence="6" id="KW-0663">Pyridoxal phosphate</keyword>
<protein>
    <recommendedName>
        <fullName evidence="4">threonine-phosphate decarboxylase</fullName>
        <ecNumber evidence="4">4.1.1.81</ecNumber>
    </recommendedName>
    <alternativeName>
        <fullName evidence="8">L-threonine-O-3-phosphate decarboxylase</fullName>
    </alternativeName>
</protein>
<name>A0A4R6E3Q1_9RHOO</name>
<evidence type="ECO:0000256" key="2">
    <source>
        <dbReference type="ARBA" id="ARBA00003444"/>
    </source>
</evidence>
<comment type="catalytic activity">
    <reaction evidence="9">
        <text>O-phospho-L-threonine + H(+) = (R)-1-aminopropan-2-yl phosphate + CO2</text>
        <dbReference type="Rhea" id="RHEA:11492"/>
        <dbReference type="ChEBI" id="CHEBI:15378"/>
        <dbReference type="ChEBI" id="CHEBI:16526"/>
        <dbReference type="ChEBI" id="CHEBI:58563"/>
        <dbReference type="ChEBI" id="CHEBI:58675"/>
        <dbReference type="EC" id="4.1.1.81"/>
    </reaction>
</comment>
<evidence type="ECO:0000256" key="5">
    <source>
        <dbReference type="ARBA" id="ARBA00022573"/>
    </source>
</evidence>
<evidence type="ECO:0000313" key="12">
    <source>
        <dbReference type="Proteomes" id="UP000295129"/>
    </source>
</evidence>
<dbReference type="AlphaFoldDB" id="A0A4R6E3Q1"/>
<reference evidence="11 12" key="1">
    <citation type="submission" date="2019-03" db="EMBL/GenBank/DDBJ databases">
        <title>Genomic Encyclopedia of Type Strains, Phase IV (KMG-IV): sequencing the most valuable type-strain genomes for metagenomic binning, comparative biology and taxonomic classification.</title>
        <authorList>
            <person name="Goeker M."/>
        </authorList>
    </citation>
    <scope>NUCLEOTIDE SEQUENCE [LARGE SCALE GENOMIC DNA]</scope>
    <source>
        <strain evidence="11 12">DSM 12121</strain>
    </source>
</reference>
<dbReference type="CDD" id="cd00609">
    <property type="entry name" value="AAT_like"/>
    <property type="match status" value="1"/>
</dbReference>
<dbReference type="UniPathway" id="UPA00148"/>
<evidence type="ECO:0000256" key="9">
    <source>
        <dbReference type="ARBA" id="ARBA00048531"/>
    </source>
</evidence>
<gene>
    <name evidence="11" type="ORF">C7389_106155</name>
</gene>
<dbReference type="InterPro" id="IPR004838">
    <property type="entry name" value="NHTrfase_class1_PyrdxlP-BS"/>
</dbReference>
<dbReference type="EC" id="4.1.1.81" evidence="4"/>
<dbReference type="GO" id="GO:0030170">
    <property type="term" value="F:pyridoxal phosphate binding"/>
    <property type="evidence" value="ECO:0007669"/>
    <property type="project" value="InterPro"/>
</dbReference>
<comment type="cofactor">
    <cofactor evidence="1">
        <name>pyridoxal 5'-phosphate</name>
        <dbReference type="ChEBI" id="CHEBI:597326"/>
    </cofactor>
</comment>
<dbReference type="GO" id="GO:0048472">
    <property type="term" value="F:threonine-phosphate decarboxylase activity"/>
    <property type="evidence" value="ECO:0007669"/>
    <property type="project" value="UniProtKB-EC"/>
</dbReference>
<proteinExistence type="predicted"/>
<dbReference type="SUPFAM" id="SSF53383">
    <property type="entry name" value="PLP-dependent transferases"/>
    <property type="match status" value="1"/>
</dbReference>
<evidence type="ECO:0000313" key="11">
    <source>
        <dbReference type="EMBL" id="TDN52456.1"/>
    </source>
</evidence>
<comment type="function">
    <text evidence="2">Decarboxylates L-threonine-O-3-phosphate to yield (R)-1-amino-2-propanol O-2-phosphate, the precursor for the linkage between the nucleotide loop and the corrin ring in cobalamin.</text>
</comment>
<organism evidence="11 12">
    <name type="scientific">Azoarcus indigens</name>
    <dbReference type="NCBI Taxonomy" id="29545"/>
    <lineage>
        <taxon>Bacteria</taxon>
        <taxon>Pseudomonadati</taxon>
        <taxon>Pseudomonadota</taxon>
        <taxon>Betaproteobacteria</taxon>
        <taxon>Rhodocyclales</taxon>
        <taxon>Zoogloeaceae</taxon>
        <taxon>Azoarcus</taxon>
    </lineage>
</organism>
<dbReference type="PROSITE" id="PS00105">
    <property type="entry name" value="AA_TRANSFER_CLASS_1"/>
    <property type="match status" value="1"/>
</dbReference>
<evidence type="ECO:0000256" key="3">
    <source>
        <dbReference type="ARBA" id="ARBA00004953"/>
    </source>
</evidence>
<evidence type="ECO:0000256" key="7">
    <source>
        <dbReference type="ARBA" id="ARBA00023239"/>
    </source>
</evidence>
<feature type="domain" description="Aminotransferase class I/classII large" evidence="10">
    <location>
        <begin position="57"/>
        <end position="321"/>
    </location>
</feature>
<dbReference type="PANTHER" id="PTHR42885:SF1">
    <property type="entry name" value="THREONINE-PHOSPHATE DECARBOXYLASE"/>
    <property type="match status" value="1"/>
</dbReference>
<dbReference type="GO" id="GO:0009236">
    <property type="term" value="P:cobalamin biosynthetic process"/>
    <property type="evidence" value="ECO:0007669"/>
    <property type="project" value="UniProtKB-UniPathway"/>
</dbReference>
<dbReference type="InterPro" id="IPR004839">
    <property type="entry name" value="Aminotransferase_I/II_large"/>
</dbReference>
<evidence type="ECO:0000256" key="1">
    <source>
        <dbReference type="ARBA" id="ARBA00001933"/>
    </source>
</evidence>
<dbReference type="Gene3D" id="3.40.640.10">
    <property type="entry name" value="Type I PLP-dependent aspartate aminotransferase-like (Major domain)"/>
    <property type="match status" value="1"/>
</dbReference>
<dbReference type="InterPro" id="IPR015422">
    <property type="entry name" value="PyrdxlP-dep_Trfase_small"/>
</dbReference>
<sequence>MLEHGGRLRAAAQTHGIPVERWLDLSTGISPYAYPVPPVPTAVWQRLPEEEDGLEAAARHYYGAEALPVAGSQAAIQALPDLLPARRVTLALPSYAEHAAAWEARIEHRCPAGDAKAIEQVLDDTDLLLLVSPNNPTGHRHPRERLLEWQHRLAQRGGWMVVDEAFIDCTEEDSLAPAVGRGDNLVVLRSLGKFFGLAGARVGFVLAPATLRAALVGKLGPWAVSGPARHAARAALSDRGWQQTNSRRLANAASALDKVLRAAGLPGGNGCPLFRWVPHPRAAELQHALARRGILVRHFEQPAGLRFGLPGDATALARLAGALYELRPLIESPK</sequence>
<dbReference type="OrthoDB" id="9799304at2"/>
<evidence type="ECO:0000259" key="10">
    <source>
        <dbReference type="Pfam" id="PF00155"/>
    </source>
</evidence>
<dbReference type="PANTHER" id="PTHR42885">
    <property type="entry name" value="HISTIDINOL-PHOSPHATE AMINOTRANSFERASE-RELATED"/>
    <property type="match status" value="1"/>
</dbReference>